<feature type="domain" description="RecC C-terminal" evidence="11">
    <location>
        <begin position="786"/>
        <end position="1012"/>
    </location>
</feature>
<evidence type="ECO:0000256" key="5">
    <source>
        <dbReference type="ARBA" id="ARBA00022806"/>
    </source>
</evidence>
<dbReference type="GO" id="GO:0009338">
    <property type="term" value="C:exodeoxyribonuclease V complex"/>
    <property type="evidence" value="ECO:0007669"/>
    <property type="project" value="InterPro"/>
</dbReference>
<keyword evidence="3 10" id="KW-0227">DNA damage</keyword>
<evidence type="ECO:0000256" key="2">
    <source>
        <dbReference type="ARBA" id="ARBA00022741"/>
    </source>
</evidence>
<dbReference type="OrthoDB" id="9762834at2"/>
<comment type="caution">
    <text evidence="12">The sequence shown here is derived from an EMBL/GenBank/DDBJ whole genome shotgun (WGS) entry which is preliminary data.</text>
</comment>
<evidence type="ECO:0000256" key="3">
    <source>
        <dbReference type="ARBA" id="ARBA00022763"/>
    </source>
</evidence>
<evidence type="ECO:0000313" key="12">
    <source>
        <dbReference type="EMBL" id="TDT37767.1"/>
    </source>
</evidence>
<keyword evidence="8 10" id="KW-0238">DNA-binding</keyword>
<dbReference type="PIRSF" id="PIRSF000980">
    <property type="entry name" value="RecC"/>
    <property type="match status" value="1"/>
</dbReference>
<dbReference type="Pfam" id="PF04257">
    <property type="entry name" value="Exonuc_V_gamma"/>
    <property type="match status" value="1"/>
</dbReference>
<evidence type="ECO:0000256" key="9">
    <source>
        <dbReference type="ARBA" id="ARBA00023204"/>
    </source>
</evidence>
<dbReference type="Pfam" id="PF17946">
    <property type="entry name" value="RecC_C"/>
    <property type="match status" value="1"/>
</dbReference>
<dbReference type="SUPFAM" id="SSF52980">
    <property type="entry name" value="Restriction endonuclease-like"/>
    <property type="match status" value="1"/>
</dbReference>
<dbReference type="PANTHER" id="PTHR30591">
    <property type="entry name" value="RECBCD ENZYME SUBUNIT RECC"/>
    <property type="match status" value="1"/>
</dbReference>
<dbReference type="InterPro" id="IPR013986">
    <property type="entry name" value="DExx_box_DNA_helicase_dom_sf"/>
</dbReference>
<dbReference type="Gene3D" id="3.40.50.10930">
    <property type="match status" value="1"/>
</dbReference>
<dbReference type="Proteomes" id="UP000295830">
    <property type="component" value="Unassembled WGS sequence"/>
</dbReference>
<evidence type="ECO:0000256" key="4">
    <source>
        <dbReference type="ARBA" id="ARBA00022801"/>
    </source>
</evidence>
<organism evidence="12 13">
    <name type="scientific">Halospina denitrificans</name>
    <dbReference type="NCBI Taxonomy" id="332522"/>
    <lineage>
        <taxon>Bacteria</taxon>
        <taxon>Pseudomonadati</taxon>
        <taxon>Pseudomonadota</taxon>
        <taxon>Gammaproteobacteria</taxon>
        <taxon>Halospina</taxon>
    </lineage>
</organism>
<keyword evidence="9 10" id="KW-0234">DNA repair</keyword>
<comment type="miscellaneous">
    <text evidence="10">In the RecBCD complex, RecB has a slow 3'-5' helicase, an exonuclease activity and loads RecA onto ssDNA, RecD has a fast 5'-3' helicase activity, while RecC stimulates the ATPase and processivity of the RecB helicase and contributes to recognition of the Chi site.</text>
</comment>
<keyword evidence="4 10" id="KW-0378">Hydrolase</keyword>
<keyword evidence="6 10" id="KW-0269">Exonuclease</keyword>
<dbReference type="EMBL" id="SOAX01000007">
    <property type="protein sequence ID" value="TDT37767.1"/>
    <property type="molecule type" value="Genomic_DNA"/>
</dbReference>
<dbReference type="RefSeq" id="WP_133736961.1">
    <property type="nucleotide sequence ID" value="NZ_SOAX01000007.1"/>
</dbReference>
<reference evidence="12 13" key="1">
    <citation type="submission" date="2019-03" db="EMBL/GenBank/DDBJ databases">
        <title>Genomic Encyclopedia of Type Strains, Phase IV (KMG-IV): sequencing the most valuable type-strain genomes for metagenomic binning, comparative biology and taxonomic classification.</title>
        <authorList>
            <person name="Goeker M."/>
        </authorList>
    </citation>
    <scope>NUCLEOTIDE SEQUENCE [LARGE SCALE GENOMIC DNA]</scope>
    <source>
        <strain evidence="12 13">DSM 15505</strain>
    </source>
</reference>
<sequence length="1078" mass="123379">MIHTLLSNRMEDLVNPLATLLAVPVANPLAPDTIMVQHPGMEHWLSMALAEHPERRVAMNLEYPLPVAQMWALIRAILGGERVPEQSPYAREVMTWRLYELLATERVLNDDAFAEPNRYWQHQSKRQQSLRRFELAEQLADLFEQYLMYRPDWIERWDQGGEDHWQAQLWRLLVEDEPDHPVRLLRDAESRIARPEAPLPERLFIFGINSLAPLWLDFIKGLAERGGVDFHIFCLNPSDEYWGDLVSEKQAARQRAQWISHQEEEQDLALDVGNPLIASLGQQGQTFMNQLMERADRETPGFAHPMAESDSLLHRLQADILELADSRGQPSGEADGSIEVVRAHSALREVQGLHDWLLHQFNNDPSLKPRDVLVMCPNVEDYAPFVEAVFARRFDDLPETVPPLPSSIADRALRDADPTVAAFLDLLSLPDARFQVNQVMGWLQVPAIRARLDLSGDDIEQIAHWLEAASVHWGLDAGQKAEWTGGHDNDHYTWDQGLERLLLGFAWGDEEAIVGNRLLLPQVEGGDAVILGKLMAFIHELRALARDLRQPRTVGDWQAFLHQRLRQALFAADSEFEPAHDDLRSCIREFSEHSARAGFTGEVTLPVVRHVIENSLASPMRTGRQFLTGQITVCSMIPMRSIPFRVIAVLGLNDGDFPRQRPPLGFDLMAEDGPRPGDRSRRGDDRYLFLEALLSARDRLYLSYQGRDVRTNTERQPSLVLSELLNYLEGRSDWSREHIRELPLQPFSEANYTGEYPGFDEHWLRLGEPREPRHNCVALEAPEWPESLSIEAMVRALENPALHFARNRLKLYLDQSGQPSLEDSEPFQTNHLDRYKLQHSVIDSVLTGDTDTIERARQRFHLSGDAPDHPLVDEELDDWQEQAERFAHHLRDEKAQSLTPEPLSVELDGITLEGELPRTPDGTALIWRLASLKAKDYLRLWLNHLLANSVKETTTRGLYRAKQVHQLTRVTLPAMDTDTATDHLRQWLDLWRRSLCEPLPCHADLGVAMADEKYHEGKFGALWHDDYNQRGVGLDPYMAWFWPEGPEHDPLYEMVAPLYGPIFETMETKDLSLEAAHE</sequence>
<keyword evidence="13" id="KW-1185">Reference proteome</keyword>
<dbReference type="Gene3D" id="1.10.10.160">
    <property type="match status" value="1"/>
</dbReference>
<dbReference type="GO" id="GO:0003677">
    <property type="term" value="F:DNA binding"/>
    <property type="evidence" value="ECO:0007669"/>
    <property type="project" value="UniProtKB-UniRule"/>
</dbReference>
<evidence type="ECO:0000256" key="7">
    <source>
        <dbReference type="ARBA" id="ARBA00022840"/>
    </source>
</evidence>
<comment type="similarity">
    <text evidence="10">Belongs to the RecC family.</text>
</comment>
<dbReference type="AlphaFoldDB" id="A0A4R7JKZ7"/>
<comment type="subunit">
    <text evidence="10">Heterotrimer of RecB, RecC and RecD. All subunits contribute to DNA-binding.</text>
</comment>
<gene>
    <name evidence="10" type="primary">recC</name>
    <name evidence="12" type="ORF">DES49_2727</name>
</gene>
<protein>
    <recommendedName>
        <fullName evidence="10">RecBCD enzyme subunit RecC</fullName>
    </recommendedName>
    <alternativeName>
        <fullName evidence="10">Exonuclease V subunit RecC</fullName>
        <shortName evidence="10">ExoV subunit RecC</shortName>
    </alternativeName>
    <alternativeName>
        <fullName evidence="10">Helicase/nuclease RecBCD subunit RecC</fullName>
    </alternativeName>
</protein>
<evidence type="ECO:0000256" key="8">
    <source>
        <dbReference type="ARBA" id="ARBA00023125"/>
    </source>
</evidence>
<dbReference type="Gene3D" id="1.10.10.990">
    <property type="match status" value="1"/>
</dbReference>
<evidence type="ECO:0000256" key="6">
    <source>
        <dbReference type="ARBA" id="ARBA00022839"/>
    </source>
</evidence>
<dbReference type="HAMAP" id="MF_01486">
    <property type="entry name" value="RecC"/>
    <property type="match status" value="1"/>
</dbReference>
<proteinExistence type="inferred from homology"/>
<comment type="function">
    <text evidence="10">A helicase/nuclease that prepares dsDNA breaks (DSB) for recombinational DNA repair. Binds to DSBs and unwinds DNA via a highly rapid and processive ATP-dependent bidirectional helicase activity. Unwinds dsDNA until it encounters a Chi (crossover hotspot instigator) sequence from the 3' direction. Cuts ssDNA a few nucleotides 3' to the Chi site. The properties and activities of the enzyme are changed at Chi. The Chi-altered holoenzyme produces a long 3'-ssDNA overhang and facilitates RecA-binding to the ssDNA for homologous DNA recombination and repair. Holoenzyme degrades any linearized DNA that is unable to undergo homologous recombination. In the holoenzyme this subunit recognizes the wild-type Chi sequence, and when added to isolated RecB increases its ATP-dependent helicase processivity.</text>
</comment>
<dbReference type="InterPro" id="IPR006697">
    <property type="entry name" value="RecC"/>
</dbReference>
<dbReference type="InterPro" id="IPR041500">
    <property type="entry name" value="RecC_C"/>
</dbReference>
<dbReference type="Gene3D" id="3.40.50.300">
    <property type="entry name" value="P-loop containing nucleotide triphosphate hydrolases"/>
    <property type="match status" value="2"/>
</dbReference>
<dbReference type="NCBIfam" id="TIGR01450">
    <property type="entry name" value="recC"/>
    <property type="match status" value="1"/>
</dbReference>
<name>A0A4R7JKZ7_9GAMM</name>
<evidence type="ECO:0000259" key="11">
    <source>
        <dbReference type="Pfam" id="PF17946"/>
    </source>
</evidence>
<keyword evidence="2 10" id="KW-0547">Nucleotide-binding</keyword>
<keyword evidence="1 10" id="KW-0540">Nuclease</keyword>
<dbReference type="GO" id="GO:0005524">
    <property type="term" value="F:ATP binding"/>
    <property type="evidence" value="ECO:0007669"/>
    <property type="project" value="UniProtKB-UniRule"/>
</dbReference>
<evidence type="ECO:0000313" key="13">
    <source>
        <dbReference type="Proteomes" id="UP000295830"/>
    </source>
</evidence>
<keyword evidence="5 10" id="KW-0347">Helicase</keyword>
<dbReference type="GO" id="GO:0000724">
    <property type="term" value="P:double-strand break repair via homologous recombination"/>
    <property type="evidence" value="ECO:0007669"/>
    <property type="project" value="UniProtKB-UniRule"/>
</dbReference>
<keyword evidence="7 10" id="KW-0067">ATP-binding</keyword>
<dbReference type="InterPro" id="IPR011335">
    <property type="entry name" value="Restrct_endonuc-II-like"/>
</dbReference>
<dbReference type="SUPFAM" id="SSF52540">
    <property type="entry name" value="P-loop containing nucleoside triphosphate hydrolases"/>
    <property type="match status" value="2"/>
</dbReference>
<evidence type="ECO:0000256" key="1">
    <source>
        <dbReference type="ARBA" id="ARBA00022722"/>
    </source>
</evidence>
<dbReference type="PANTHER" id="PTHR30591:SF1">
    <property type="entry name" value="RECBCD ENZYME SUBUNIT RECC"/>
    <property type="match status" value="1"/>
</dbReference>
<accession>A0A4R7JKZ7</accession>
<dbReference type="GO" id="GO:0003678">
    <property type="term" value="F:DNA helicase activity"/>
    <property type="evidence" value="ECO:0007669"/>
    <property type="project" value="UniProtKB-UniRule"/>
</dbReference>
<dbReference type="InterPro" id="IPR027417">
    <property type="entry name" value="P-loop_NTPase"/>
</dbReference>
<evidence type="ECO:0000256" key="10">
    <source>
        <dbReference type="HAMAP-Rule" id="MF_01486"/>
    </source>
</evidence>
<dbReference type="GO" id="GO:0008854">
    <property type="term" value="F:exodeoxyribonuclease V activity"/>
    <property type="evidence" value="ECO:0007669"/>
    <property type="project" value="InterPro"/>
</dbReference>